<keyword evidence="13" id="KW-1185">Reference proteome</keyword>
<name>A0A4T2BQX6_9MICO</name>
<dbReference type="Gene3D" id="3.40.50.1380">
    <property type="entry name" value="Methylglyoxal synthase-like domain"/>
    <property type="match status" value="1"/>
</dbReference>
<dbReference type="PANTHER" id="PTHR11692:SF0">
    <property type="entry name" value="BIFUNCTIONAL PURINE BIOSYNTHESIS PROTEIN ATIC"/>
    <property type="match status" value="1"/>
</dbReference>
<dbReference type="GO" id="GO:0004643">
    <property type="term" value="F:phosphoribosylaminoimidazolecarboxamide formyltransferase activity"/>
    <property type="evidence" value="ECO:0007669"/>
    <property type="project" value="UniProtKB-UniRule"/>
</dbReference>
<dbReference type="AlphaFoldDB" id="A0A4T2BQX6"/>
<dbReference type="InterPro" id="IPR036914">
    <property type="entry name" value="MGS-like_dom_sf"/>
</dbReference>
<evidence type="ECO:0000256" key="2">
    <source>
        <dbReference type="ARBA" id="ARBA00004954"/>
    </source>
</evidence>
<protein>
    <recommendedName>
        <fullName evidence="10">Bifunctional purine biosynthesis protein PurH</fullName>
    </recommendedName>
    <domain>
        <recommendedName>
            <fullName evidence="10">Phosphoribosylaminoimidazolecarboxamide formyltransferase</fullName>
            <ecNumber evidence="10">2.1.2.3</ecNumber>
        </recommendedName>
        <alternativeName>
            <fullName evidence="10">AICAR transformylase</fullName>
        </alternativeName>
    </domain>
    <domain>
        <recommendedName>
            <fullName evidence="10">IMP cyclohydrolase</fullName>
            <ecNumber evidence="10">3.5.4.10</ecNumber>
        </recommendedName>
        <alternativeName>
            <fullName evidence="10">ATIC</fullName>
        </alternativeName>
        <alternativeName>
            <fullName evidence="10">IMP synthase</fullName>
        </alternativeName>
        <alternativeName>
            <fullName evidence="10">Inosinicase</fullName>
        </alternativeName>
    </domain>
</protein>
<evidence type="ECO:0000256" key="4">
    <source>
        <dbReference type="ARBA" id="ARBA00022679"/>
    </source>
</evidence>
<comment type="caution">
    <text evidence="12">The sequence shown here is derived from an EMBL/GenBank/DDBJ whole genome shotgun (WGS) entry which is preliminary data.</text>
</comment>
<accession>A0A4T2BQX6</accession>
<evidence type="ECO:0000256" key="10">
    <source>
        <dbReference type="HAMAP-Rule" id="MF_00139"/>
    </source>
</evidence>
<dbReference type="FunFam" id="3.40.50.1380:FF:000001">
    <property type="entry name" value="Bifunctional purine biosynthesis protein PurH"/>
    <property type="match status" value="1"/>
</dbReference>
<dbReference type="EMBL" id="QYRT01000035">
    <property type="protein sequence ID" value="TIH33479.1"/>
    <property type="molecule type" value="Genomic_DNA"/>
</dbReference>
<evidence type="ECO:0000256" key="6">
    <source>
        <dbReference type="ARBA" id="ARBA00022801"/>
    </source>
</evidence>
<organism evidence="12 13">
    <name type="scientific">Subtercola vilae</name>
    <dbReference type="NCBI Taxonomy" id="2056433"/>
    <lineage>
        <taxon>Bacteria</taxon>
        <taxon>Bacillati</taxon>
        <taxon>Actinomycetota</taxon>
        <taxon>Actinomycetes</taxon>
        <taxon>Micrococcales</taxon>
        <taxon>Microbacteriaceae</taxon>
        <taxon>Subtercola</taxon>
    </lineage>
</organism>
<dbReference type="SUPFAM" id="SSF52335">
    <property type="entry name" value="Methylglyoxal synthase-like"/>
    <property type="match status" value="1"/>
</dbReference>
<dbReference type="GO" id="GO:0006189">
    <property type="term" value="P:'de novo' IMP biosynthetic process"/>
    <property type="evidence" value="ECO:0007669"/>
    <property type="project" value="UniProtKB-UniRule"/>
</dbReference>
<dbReference type="Proteomes" id="UP000306192">
    <property type="component" value="Unassembled WGS sequence"/>
</dbReference>
<dbReference type="NCBIfam" id="TIGR00355">
    <property type="entry name" value="purH"/>
    <property type="match status" value="1"/>
</dbReference>
<keyword evidence="5 10" id="KW-0658">Purine biosynthesis</keyword>
<comment type="domain">
    <text evidence="10">The IMP cyclohydrolase activity resides in the N-terminal region.</text>
</comment>
<keyword evidence="7 10" id="KW-0511">Multifunctional enzyme</keyword>
<reference evidence="12 13" key="1">
    <citation type="journal article" date="2019" name="Microorganisms">
        <title>Systematic Affiliation and Genome Analysis of Subtercola vilae DB165(T) with Particular Emphasis on Cold Adaptation of an Isolate from a High-Altitude Cold Volcano Lake.</title>
        <authorList>
            <person name="Villalobos A.S."/>
            <person name="Wiese J."/>
            <person name="Imhoff J.F."/>
            <person name="Dorador C."/>
            <person name="Keller A."/>
            <person name="Hentschel U."/>
        </authorList>
    </citation>
    <scope>NUCLEOTIDE SEQUENCE [LARGE SCALE GENOMIC DNA]</scope>
    <source>
        <strain evidence="12 13">DB165</strain>
    </source>
</reference>
<comment type="pathway">
    <text evidence="2 10">Purine metabolism; IMP biosynthesis via de novo pathway; 5-formamido-1-(5-phospho-D-ribosyl)imidazole-4-carboxamide from 5-amino-1-(5-phospho-D-ribosyl)imidazole-4-carboxamide (10-formyl THF route): step 1/1.</text>
</comment>
<dbReference type="InterPro" id="IPR002695">
    <property type="entry name" value="PurH-like"/>
</dbReference>
<dbReference type="InterPro" id="IPR024051">
    <property type="entry name" value="AICAR_Tfase_dup_dom_sf"/>
</dbReference>
<dbReference type="PANTHER" id="PTHR11692">
    <property type="entry name" value="BIFUNCTIONAL PURINE BIOSYNTHESIS PROTEIN PURH"/>
    <property type="match status" value="1"/>
</dbReference>
<dbReference type="EC" id="2.1.2.3" evidence="10"/>
<evidence type="ECO:0000313" key="12">
    <source>
        <dbReference type="EMBL" id="TIH33479.1"/>
    </source>
</evidence>
<evidence type="ECO:0000256" key="9">
    <source>
        <dbReference type="ARBA" id="ARBA00050687"/>
    </source>
</evidence>
<dbReference type="Pfam" id="PF01808">
    <property type="entry name" value="AICARFT_IMPCHas"/>
    <property type="match status" value="1"/>
</dbReference>
<dbReference type="Gene3D" id="3.40.140.20">
    <property type="match status" value="2"/>
</dbReference>
<evidence type="ECO:0000256" key="3">
    <source>
        <dbReference type="ARBA" id="ARBA00007667"/>
    </source>
</evidence>
<feature type="domain" description="MGS-like" evidence="11">
    <location>
        <begin position="14"/>
        <end position="161"/>
    </location>
</feature>
<gene>
    <name evidence="10 12" type="primary">purH</name>
    <name evidence="12" type="ORF">D4765_14890</name>
</gene>
<dbReference type="NCBIfam" id="NF002049">
    <property type="entry name" value="PRK00881.1"/>
    <property type="match status" value="1"/>
</dbReference>
<dbReference type="CDD" id="cd01421">
    <property type="entry name" value="IMPCH"/>
    <property type="match status" value="1"/>
</dbReference>
<dbReference type="FunFam" id="3.40.140.20:FF:000001">
    <property type="entry name" value="Bifunctional purine biosynthesis protein PurH"/>
    <property type="match status" value="1"/>
</dbReference>
<dbReference type="InterPro" id="IPR011607">
    <property type="entry name" value="MGS-like_dom"/>
</dbReference>
<dbReference type="OrthoDB" id="9802065at2"/>
<dbReference type="RefSeq" id="WP_136643084.1">
    <property type="nucleotide sequence ID" value="NZ_QYRT01000035.1"/>
</dbReference>
<dbReference type="HAMAP" id="MF_00139">
    <property type="entry name" value="PurH"/>
    <property type="match status" value="1"/>
</dbReference>
<comment type="similarity">
    <text evidence="3 10">Belongs to the PurH family.</text>
</comment>
<dbReference type="GO" id="GO:0005829">
    <property type="term" value="C:cytosol"/>
    <property type="evidence" value="ECO:0007669"/>
    <property type="project" value="TreeGrafter"/>
</dbReference>
<keyword evidence="6 10" id="KW-0378">Hydrolase</keyword>
<dbReference type="EC" id="3.5.4.10" evidence="10"/>
<evidence type="ECO:0000256" key="7">
    <source>
        <dbReference type="ARBA" id="ARBA00023268"/>
    </source>
</evidence>
<dbReference type="UniPathway" id="UPA00074">
    <property type="reaction ID" value="UER00133"/>
</dbReference>
<evidence type="ECO:0000256" key="8">
    <source>
        <dbReference type="ARBA" id="ARBA00050488"/>
    </source>
</evidence>
<keyword evidence="4 10" id="KW-0808">Transferase</keyword>
<evidence type="ECO:0000259" key="11">
    <source>
        <dbReference type="PROSITE" id="PS51855"/>
    </source>
</evidence>
<proteinExistence type="inferred from homology"/>
<comment type="pathway">
    <text evidence="1 10">Purine metabolism; IMP biosynthesis via de novo pathway; IMP from 5-formamido-1-(5-phospho-D-ribosyl)imidazole-4-carboxamide: step 1/1.</text>
</comment>
<evidence type="ECO:0000256" key="5">
    <source>
        <dbReference type="ARBA" id="ARBA00022755"/>
    </source>
</evidence>
<dbReference type="InterPro" id="IPR016193">
    <property type="entry name" value="Cytidine_deaminase-like"/>
</dbReference>
<comment type="catalytic activity">
    <reaction evidence="8 10">
        <text>(6R)-10-formyltetrahydrofolate + 5-amino-1-(5-phospho-beta-D-ribosyl)imidazole-4-carboxamide = 5-formamido-1-(5-phospho-D-ribosyl)imidazole-4-carboxamide + (6S)-5,6,7,8-tetrahydrofolate</text>
        <dbReference type="Rhea" id="RHEA:22192"/>
        <dbReference type="ChEBI" id="CHEBI:57453"/>
        <dbReference type="ChEBI" id="CHEBI:58467"/>
        <dbReference type="ChEBI" id="CHEBI:58475"/>
        <dbReference type="ChEBI" id="CHEBI:195366"/>
        <dbReference type="EC" id="2.1.2.3"/>
    </reaction>
</comment>
<dbReference type="SMART" id="SM00851">
    <property type="entry name" value="MGS"/>
    <property type="match status" value="1"/>
</dbReference>
<dbReference type="SMART" id="SM00798">
    <property type="entry name" value="AICARFT_IMPCHas"/>
    <property type="match status" value="1"/>
</dbReference>
<evidence type="ECO:0000256" key="1">
    <source>
        <dbReference type="ARBA" id="ARBA00004844"/>
    </source>
</evidence>
<sequence>MSGPRHDPSLFHHRDLVPIKRALVSVSDKTGLIDLARALSESGVEIVSTGSTAKTIAEAGFAVTEVSSITGFPESLDGRVKTLHPSVHAGILADLRLESHIAQLQQLEIQAFQLVVVNLYPFAETVASGAIGDDVIEQIDIGGPALVRASAKNHANVAIAVSPAAYPEILAALAAGGTSLETRRTLAATAFAHTAAYDTAVAAWFADETQVAAGEPSHAFDPTAPLQADGFPHELLRTVSLSHALRYGENSHQLAALYVEPVGRGIAQAVQLHGKEMSYNNFVDADAAVRAAFDFAEPAVAIIKHANPCGIAVASGTAIDPIASAHLRAHECDPVSAFGGVIAANRTVTLGMAEAVKEIFTEVLVAPGFEPDALTLLQTKKNLRILRLPSDYSHPAVELKQISGGVLVQTADSFDEFSTDDWVLVSGEPADADTLNDLAFAWKACRSVKSNAILLANNGASVGVGMGQVNRVDSCHLAVSRAGSRAAGSVAASDAFFPFADGLQVLLDAGVGAVVQPGGSVRDAEVIEAAQNAGVTMYTTGERHFYH</sequence>
<dbReference type="GO" id="GO:0003937">
    <property type="term" value="F:IMP cyclohydrolase activity"/>
    <property type="evidence" value="ECO:0007669"/>
    <property type="project" value="UniProtKB-UniRule"/>
</dbReference>
<comment type="catalytic activity">
    <reaction evidence="9 10">
        <text>IMP + H2O = 5-formamido-1-(5-phospho-D-ribosyl)imidazole-4-carboxamide</text>
        <dbReference type="Rhea" id="RHEA:18445"/>
        <dbReference type="ChEBI" id="CHEBI:15377"/>
        <dbReference type="ChEBI" id="CHEBI:58053"/>
        <dbReference type="ChEBI" id="CHEBI:58467"/>
        <dbReference type="EC" id="3.5.4.10"/>
    </reaction>
</comment>
<evidence type="ECO:0000313" key="13">
    <source>
        <dbReference type="Proteomes" id="UP000306192"/>
    </source>
</evidence>
<dbReference type="Pfam" id="PF02142">
    <property type="entry name" value="MGS"/>
    <property type="match status" value="1"/>
</dbReference>
<dbReference type="SUPFAM" id="SSF53927">
    <property type="entry name" value="Cytidine deaminase-like"/>
    <property type="match status" value="1"/>
</dbReference>
<dbReference type="PIRSF" id="PIRSF000414">
    <property type="entry name" value="AICARFT_IMPCHas"/>
    <property type="match status" value="1"/>
</dbReference>
<dbReference type="PROSITE" id="PS51855">
    <property type="entry name" value="MGS"/>
    <property type="match status" value="1"/>
</dbReference>